<evidence type="ECO:0000256" key="1">
    <source>
        <dbReference type="ARBA" id="ARBA00022676"/>
    </source>
</evidence>
<gene>
    <name evidence="5" type="ORF">DFR46_1198</name>
</gene>
<feature type="domain" description="Glycosyl transferase family 1" evidence="3">
    <location>
        <begin position="481"/>
        <end position="654"/>
    </location>
</feature>
<protein>
    <submittedName>
        <fullName evidence="5">Glycosyltransferase involved in cell wall biosynthesis</fullName>
    </submittedName>
</protein>
<keyword evidence="2 5" id="KW-0808">Transferase</keyword>
<proteinExistence type="predicted"/>
<dbReference type="Proteomes" id="UP000256310">
    <property type="component" value="Unassembled WGS sequence"/>
</dbReference>
<dbReference type="GO" id="GO:0016757">
    <property type="term" value="F:glycosyltransferase activity"/>
    <property type="evidence" value="ECO:0007669"/>
    <property type="project" value="UniProtKB-KW"/>
</dbReference>
<reference evidence="5 6" key="1">
    <citation type="submission" date="2018-07" db="EMBL/GenBank/DDBJ databases">
        <title>Genomic Encyclopedia of Type Strains, Phase IV (KMG-IV): sequencing the most valuable type-strain genomes for metagenomic binning, comparative biology and taxonomic classification.</title>
        <authorList>
            <person name="Goeker M."/>
        </authorList>
    </citation>
    <scope>NUCLEOTIDE SEQUENCE [LARGE SCALE GENOMIC DNA]</scope>
    <source>
        <strain evidence="5 6">DSM 26725</strain>
    </source>
</reference>
<evidence type="ECO:0000259" key="3">
    <source>
        <dbReference type="Pfam" id="PF00534"/>
    </source>
</evidence>
<evidence type="ECO:0000259" key="4">
    <source>
        <dbReference type="Pfam" id="PF13579"/>
    </source>
</evidence>
<dbReference type="EMBL" id="QRDP01000004">
    <property type="protein sequence ID" value="RED16182.1"/>
    <property type="molecule type" value="Genomic_DNA"/>
</dbReference>
<dbReference type="AlphaFoldDB" id="A0A3D9FF46"/>
<dbReference type="Pfam" id="PF13579">
    <property type="entry name" value="Glyco_trans_4_4"/>
    <property type="match status" value="1"/>
</dbReference>
<dbReference type="PANTHER" id="PTHR12526">
    <property type="entry name" value="GLYCOSYLTRANSFERASE"/>
    <property type="match status" value="1"/>
</dbReference>
<feature type="domain" description="Glycosyltransferase subfamily 4-like N-terminal" evidence="4">
    <location>
        <begin position="284"/>
        <end position="461"/>
    </location>
</feature>
<evidence type="ECO:0000256" key="2">
    <source>
        <dbReference type="ARBA" id="ARBA00022679"/>
    </source>
</evidence>
<dbReference type="InterPro" id="IPR028098">
    <property type="entry name" value="Glyco_trans_4-like_N"/>
</dbReference>
<keyword evidence="6" id="KW-1185">Reference proteome</keyword>
<dbReference type="InterPro" id="IPR001296">
    <property type="entry name" value="Glyco_trans_1"/>
</dbReference>
<comment type="caution">
    <text evidence="5">The sequence shown here is derived from an EMBL/GenBank/DDBJ whole genome shotgun (WGS) entry which is preliminary data.</text>
</comment>
<name>A0A3D9FF46_9SPHN</name>
<sequence>MPATSHPNERNPEARRMLIVSIHDADLMAERQVSSSDGQVEIITPQKNGNWAWVHFTHANGPIQLSVDPTPFKSEIFESGEALEASSRSMSWLIRAPGQRIFLNAPEGSDTHFRCFGATLPDPLNTLIALEDNQIIKAVVSVLSKLCRHLPLNDDVFAKLDQDTRFEILRGCAAVARRLGFFETEAQLLSRATEIRKSPNQLRLLSFAYANAQNYRSAIIAAEAALEAKPDLANGPFQDHIAELRAYCDVVDELRRMPRPTSRKTAVHRKIAYCLHNARNYAHGGYAMRSHSLAAAITNAGRPLAAFARPGFPSDGALPDEMPSGQQLIDGIPYHFENGFGRRGRTFGYIAEAAAYFEQAFAANQIGIVHAATNFWTALPAALAANRAGLPFVYEVRSFWAITREARQPGFATTPQAARDNALEAIVLALADQVMTLNNQMRDHLIGMGADNARITIIPNCVEADRFTPASPDSALMHEYGVEPGDVVIGYMGAMLHYEGLDLLIEAAAPLIRNNQHIKLILVGADPKNTNDPQSIEQGLRRQIDQLDLGNAIRLVDRVSPDMAQRLYGLFDICAYPRRALAVSELVSPLKPLEAMAAGKTVIGSNVGGLQDMIEDDRTGLLFDKDDATDLRAALERVISDPALRERLGNSARAFVKAERSWTEAARRVEDVYQRAESEIGIDHDTLSNLLTKYFDTPTVHNNSFYRRNASV</sequence>
<dbReference type="Pfam" id="PF00534">
    <property type="entry name" value="Glycos_transf_1"/>
    <property type="match status" value="1"/>
</dbReference>
<organism evidence="5 6">
    <name type="scientific">Parasphingopyxis lamellibrachiae</name>
    <dbReference type="NCBI Taxonomy" id="680125"/>
    <lineage>
        <taxon>Bacteria</taxon>
        <taxon>Pseudomonadati</taxon>
        <taxon>Pseudomonadota</taxon>
        <taxon>Alphaproteobacteria</taxon>
        <taxon>Sphingomonadales</taxon>
        <taxon>Sphingomonadaceae</taxon>
        <taxon>Parasphingopyxis</taxon>
    </lineage>
</organism>
<dbReference type="SUPFAM" id="SSF53756">
    <property type="entry name" value="UDP-Glycosyltransferase/glycogen phosphorylase"/>
    <property type="match status" value="1"/>
</dbReference>
<evidence type="ECO:0000313" key="6">
    <source>
        <dbReference type="Proteomes" id="UP000256310"/>
    </source>
</evidence>
<accession>A0A3D9FF46</accession>
<dbReference type="PANTHER" id="PTHR12526:SF510">
    <property type="entry name" value="D-INOSITOL 3-PHOSPHATE GLYCOSYLTRANSFERASE"/>
    <property type="match status" value="1"/>
</dbReference>
<keyword evidence="1" id="KW-0328">Glycosyltransferase</keyword>
<dbReference type="OrthoDB" id="9790710at2"/>
<dbReference type="CDD" id="cd03801">
    <property type="entry name" value="GT4_PimA-like"/>
    <property type="match status" value="1"/>
</dbReference>
<dbReference type="Gene3D" id="3.40.50.2000">
    <property type="entry name" value="Glycogen Phosphorylase B"/>
    <property type="match status" value="2"/>
</dbReference>
<evidence type="ECO:0000313" key="5">
    <source>
        <dbReference type="EMBL" id="RED16182.1"/>
    </source>
</evidence>